<dbReference type="Pfam" id="PF00665">
    <property type="entry name" value="rve"/>
    <property type="match status" value="1"/>
</dbReference>
<dbReference type="SUPFAM" id="SSF56672">
    <property type="entry name" value="DNA/RNA polymerases"/>
    <property type="match status" value="1"/>
</dbReference>
<sequence>LKSGLPVQPRSEERPGEFVTSVLDVATNKAKTSDSKPKSVSEPLIKDWISDSEDENETKSKCKQRKPSFTKVEFVNSNEQVKSPRESIKQEEHNGQAKRPRKNSQSPREYNEKMYCLVVTNDYSRFSWVFFLATKDETSRILKDFITRIENLIDHKVKIIRCDNGTKFKNMEMNQFCEKKGIKREFSFARTPQQNRVAERKNRALIKVARTMLADSKLPTTFWAKAVNTACYVQNRDAKDPWNEDNEVLSTEEPRVNQEKNANVNSTNNLNNICSTVNAASNEVNTVGRNDPNMPNLEEIFYPYDDEEVGAEADMTNLDTNIPASPILTTRIYKDHPVEQIIGDIHSAPQTRRMTKNVTNHSMFSSVQQSINHKVFHNWPFEQNGSTKIKKDGRGIVVRNKARLVAQGYTQEEGIDYDESFAPIARIEAIRLFIGYASFKDFVVYQMDVKGAFLYGKIEEEVYVCQPLGFEDPEFPDRVYKVEKALYGLHQALRAWYETLSTYLLDNRFQRGLQVTHKDDGIFISQNKYVDEILKKFGFSTVKTASTPMKTLKPLIKDENAKDVDVHLYRLMIGSLMYLTSSRPDIMFVVCVCARFQVTHKVLHLHAVKRIFRYLKGQSKLGLWYPKYSPFELKAYTDREYTGASLDRKSTTGGYQYLESRLISWQCKKQTVVANSTTEAEYVAATNCCGQIIDFLNGHPIKYALTVSPTIYYSLNNFGLLPRFRDERGIACLPNEAIFEQLTLMGAKKTAWNEFSSTIASAIICLATNQQFNFSKYIFESMVKNPDSPTNFLMFPRFIQVFLNNQLEEMANHTRIYVPPSHSKKIFGNMKRRKQKPKRPRRKDTELPQTSVPIEVVADEVVFEEMYDSVERATIISIGLDAEHDRVIIKSSVKDESLGKEDASKQERISDIEANQDIYLVNVHIDEDIFGVNDQDDTSMFDADKDLYGEEVVVEKVDAASIATTAAAIIAVSINDITLAQALVEIKISKPKAIGIILQEPSETSTTTTKPISSKVQEKGKAARLQEEEQGELTIEEKSRLFVELMDKRKKDFVKLRAEEQRRKPPYKAQKRNQMCAYLKNMAGFTHNQLKNRSFDEVQKAFDKSMSWINAFVPMDSEVVKDKARVEEENDFAKLKRCLEIVPDDGDDVTIEATPLSSKSPTIVDYKIYKEGRKNLFLNHQSRRIISSLKEDYWDIKAKYFIDAVQDYYCYWSSSWKRLSVQTPGSGISILLAVEHPPLAVGTYTASGSSLLAVGMPCAFHS</sequence>
<comment type="caution">
    <text evidence="3">The sequence shown here is derived from an EMBL/GenBank/DDBJ whole genome shotgun (WGS) entry which is preliminary data.</text>
</comment>
<feature type="region of interest" description="Disordered" evidence="1">
    <location>
        <begin position="26"/>
        <end position="107"/>
    </location>
</feature>
<feature type="compositionally biased region" description="Basic and acidic residues" evidence="1">
    <location>
        <begin position="31"/>
        <end position="49"/>
    </location>
</feature>
<feature type="compositionally biased region" description="Basic and acidic residues" evidence="1">
    <location>
        <begin position="82"/>
        <end position="95"/>
    </location>
</feature>
<reference evidence="3" key="1">
    <citation type="journal article" date="2019" name="Sci. Rep.">
        <title>Draft genome of Tanacetum cinerariifolium, the natural source of mosquito coil.</title>
        <authorList>
            <person name="Yamashiro T."/>
            <person name="Shiraishi A."/>
            <person name="Satake H."/>
            <person name="Nakayama K."/>
        </authorList>
    </citation>
    <scope>NUCLEOTIDE SEQUENCE</scope>
</reference>
<organism evidence="3">
    <name type="scientific">Tanacetum cinerariifolium</name>
    <name type="common">Dalmatian daisy</name>
    <name type="synonym">Chrysanthemum cinerariifolium</name>
    <dbReference type="NCBI Taxonomy" id="118510"/>
    <lineage>
        <taxon>Eukaryota</taxon>
        <taxon>Viridiplantae</taxon>
        <taxon>Streptophyta</taxon>
        <taxon>Embryophyta</taxon>
        <taxon>Tracheophyta</taxon>
        <taxon>Spermatophyta</taxon>
        <taxon>Magnoliopsida</taxon>
        <taxon>eudicotyledons</taxon>
        <taxon>Gunneridae</taxon>
        <taxon>Pentapetalae</taxon>
        <taxon>asterids</taxon>
        <taxon>campanulids</taxon>
        <taxon>Asterales</taxon>
        <taxon>Asteraceae</taxon>
        <taxon>Asteroideae</taxon>
        <taxon>Anthemideae</taxon>
        <taxon>Anthemidinae</taxon>
        <taxon>Tanacetum</taxon>
    </lineage>
</organism>
<dbReference type="CDD" id="cd09272">
    <property type="entry name" value="RNase_HI_RT_Ty1"/>
    <property type="match status" value="1"/>
</dbReference>
<gene>
    <name evidence="3" type="ORF">Tci_015941</name>
</gene>
<feature type="region of interest" description="Disordered" evidence="1">
    <location>
        <begin position="827"/>
        <end position="848"/>
    </location>
</feature>
<evidence type="ECO:0000256" key="1">
    <source>
        <dbReference type="SAM" id="MobiDB-lite"/>
    </source>
</evidence>
<evidence type="ECO:0000313" key="3">
    <source>
        <dbReference type="EMBL" id="GEU43963.1"/>
    </source>
</evidence>
<evidence type="ECO:0000259" key="2">
    <source>
        <dbReference type="PROSITE" id="PS50994"/>
    </source>
</evidence>
<dbReference type="InterPro" id="IPR001584">
    <property type="entry name" value="Integrase_cat-core"/>
</dbReference>
<feature type="non-terminal residue" evidence="3">
    <location>
        <position position="1"/>
    </location>
</feature>
<dbReference type="SUPFAM" id="SSF53098">
    <property type="entry name" value="Ribonuclease H-like"/>
    <property type="match status" value="1"/>
</dbReference>
<dbReference type="InterPro" id="IPR012337">
    <property type="entry name" value="RNaseH-like_sf"/>
</dbReference>
<proteinExistence type="predicted"/>
<dbReference type="InterPro" id="IPR043502">
    <property type="entry name" value="DNA/RNA_pol_sf"/>
</dbReference>
<protein>
    <submittedName>
        <fullName evidence="3">Retrovirus-related Pol polyprotein from transposon TNT 1-94</fullName>
    </submittedName>
</protein>
<feature type="compositionally biased region" description="Basic residues" evidence="1">
    <location>
        <begin position="827"/>
        <end position="842"/>
    </location>
</feature>
<dbReference type="EMBL" id="BKCJ010001779">
    <property type="protein sequence ID" value="GEU43963.1"/>
    <property type="molecule type" value="Genomic_DNA"/>
</dbReference>
<dbReference type="PROSITE" id="PS50994">
    <property type="entry name" value="INTEGRASE"/>
    <property type="match status" value="1"/>
</dbReference>
<dbReference type="PANTHER" id="PTHR11439">
    <property type="entry name" value="GAG-POL-RELATED RETROTRANSPOSON"/>
    <property type="match status" value="1"/>
</dbReference>
<dbReference type="Pfam" id="PF07727">
    <property type="entry name" value="RVT_2"/>
    <property type="match status" value="1"/>
</dbReference>
<dbReference type="PANTHER" id="PTHR11439:SF509">
    <property type="entry name" value="RNA-DIRECTED DNA POLYMERASE"/>
    <property type="match status" value="1"/>
</dbReference>
<feature type="region of interest" description="Disordered" evidence="1">
    <location>
        <begin position="1"/>
        <end position="20"/>
    </location>
</feature>
<accession>A0A6L2K3N5</accession>
<dbReference type="GO" id="GO:0003676">
    <property type="term" value="F:nucleic acid binding"/>
    <property type="evidence" value="ECO:0007669"/>
    <property type="project" value="InterPro"/>
</dbReference>
<dbReference type="GO" id="GO:0015074">
    <property type="term" value="P:DNA integration"/>
    <property type="evidence" value="ECO:0007669"/>
    <property type="project" value="InterPro"/>
</dbReference>
<dbReference type="AlphaFoldDB" id="A0A6L2K3N5"/>
<dbReference type="InterPro" id="IPR036397">
    <property type="entry name" value="RNaseH_sf"/>
</dbReference>
<name>A0A6L2K3N5_TANCI</name>
<dbReference type="InterPro" id="IPR013103">
    <property type="entry name" value="RVT_2"/>
</dbReference>
<feature type="domain" description="Integrase catalytic" evidence="2">
    <location>
        <begin position="96"/>
        <end position="262"/>
    </location>
</feature>
<dbReference type="Gene3D" id="3.30.420.10">
    <property type="entry name" value="Ribonuclease H-like superfamily/Ribonuclease H"/>
    <property type="match status" value="1"/>
</dbReference>